<feature type="transmembrane region" description="Helical" evidence="1">
    <location>
        <begin position="70"/>
        <end position="91"/>
    </location>
</feature>
<keyword evidence="1" id="KW-1133">Transmembrane helix</keyword>
<dbReference type="EMBL" id="JBHLYW010000007">
    <property type="protein sequence ID" value="MFC0076501.1"/>
    <property type="molecule type" value="Genomic_DNA"/>
</dbReference>
<name>A0ABV6BM53_9FLAO</name>
<dbReference type="Proteomes" id="UP001589734">
    <property type="component" value="Unassembled WGS sequence"/>
</dbReference>
<feature type="transmembrane region" description="Helical" evidence="1">
    <location>
        <begin position="21"/>
        <end position="39"/>
    </location>
</feature>
<keyword evidence="1" id="KW-0472">Membrane</keyword>
<dbReference type="Pfam" id="PF15562">
    <property type="entry name" value="Imm17"/>
    <property type="match status" value="1"/>
</dbReference>
<keyword evidence="1" id="KW-0812">Transmembrane</keyword>
<proteinExistence type="predicted"/>
<comment type="caution">
    <text evidence="2">The sequence shown here is derived from an EMBL/GenBank/DDBJ whole genome shotgun (WGS) entry which is preliminary data.</text>
</comment>
<keyword evidence="3" id="KW-1185">Reference proteome</keyword>
<accession>A0ABV6BM53</accession>
<evidence type="ECO:0000256" key="1">
    <source>
        <dbReference type="SAM" id="Phobius"/>
    </source>
</evidence>
<dbReference type="RefSeq" id="WP_379689326.1">
    <property type="nucleotide sequence ID" value="NZ_JBHLYW010000007.1"/>
</dbReference>
<protein>
    <submittedName>
        <fullName evidence="2">Imm17 family immunity protein</fullName>
    </submittedName>
</protein>
<gene>
    <name evidence="2" type="ORF">ACFFLS_05585</name>
</gene>
<sequence>MKDQVATYSSQFTNFMALNPEYTYLILAGIGFIVAFGFFKDWDWLLETSNSSSSSISLRFWLELVGRKTVRLYLAFLFLFVSIVCLLIFVYENNTKEQNTISKKEEIVKLK</sequence>
<dbReference type="InterPro" id="IPR029087">
    <property type="entry name" value="Imm17"/>
</dbReference>
<reference evidence="2 3" key="1">
    <citation type="submission" date="2024-09" db="EMBL/GenBank/DDBJ databases">
        <authorList>
            <person name="Sun Q."/>
            <person name="Mori K."/>
        </authorList>
    </citation>
    <scope>NUCLEOTIDE SEQUENCE [LARGE SCALE GENOMIC DNA]</scope>
    <source>
        <strain evidence="2 3">CGMCC 1.12926</strain>
    </source>
</reference>
<evidence type="ECO:0000313" key="3">
    <source>
        <dbReference type="Proteomes" id="UP001589734"/>
    </source>
</evidence>
<evidence type="ECO:0000313" key="2">
    <source>
        <dbReference type="EMBL" id="MFC0076501.1"/>
    </source>
</evidence>
<organism evidence="2 3">
    <name type="scientific">Flavobacterium procerum</name>
    <dbReference type="NCBI Taxonomy" id="1455569"/>
    <lineage>
        <taxon>Bacteria</taxon>
        <taxon>Pseudomonadati</taxon>
        <taxon>Bacteroidota</taxon>
        <taxon>Flavobacteriia</taxon>
        <taxon>Flavobacteriales</taxon>
        <taxon>Flavobacteriaceae</taxon>
        <taxon>Flavobacterium</taxon>
    </lineage>
</organism>